<comment type="caution">
    <text evidence="4">The sequence shown here is derived from an EMBL/GenBank/DDBJ whole genome shotgun (WGS) entry which is preliminary data.</text>
</comment>
<dbReference type="InterPro" id="IPR036095">
    <property type="entry name" value="PTS_EIIB-like_sf"/>
</dbReference>
<keyword evidence="1" id="KW-0808">Transferase</keyword>
<keyword evidence="2" id="KW-0732">Signal</keyword>
<evidence type="ECO:0000256" key="2">
    <source>
        <dbReference type="SAM" id="SignalP"/>
    </source>
</evidence>
<accession>A0A8E0IEL6</accession>
<dbReference type="AlphaFoldDB" id="A0A8E0IEL6"/>
<protein>
    <submittedName>
        <fullName evidence="4">PTS system lactose/cellobiose-specific transporter subunit IIB</fullName>
    </submittedName>
</protein>
<proteinExistence type="predicted"/>
<feature type="chain" id="PRO_5034634666" evidence="2">
    <location>
        <begin position="22"/>
        <end position="100"/>
    </location>
</feature>
<dbReference type="SUPFAM" id="SSF52794">
    <property type="entry name" value="PTS system IIB component-like"/>
    <property type="match status" value="1"/>
</dbReference>
<dbReference type="EMBL" id="ANJX01000430">
    <property type="protein sequence ID" value="EPC49940.1"/>
    <property type="molecule type" value="Genomic_DNA"/>
</dbReference>
<evidence type="ECO:0000256" key="1">
    <source>
        <dbReference type="ARBA" id="ARBA00022679"/>
    </source>
</evidence>
<reference evidence="4 5" key="1">
    <citation type="journal article" date="2013" name="PLoS ONE">
        <title>Lactobacillus paracasei comparative genomics: towards species pan-genome definition and exploitation of diversity.</title>
        <authorList>
            <person name="Smokvina T."/>
            <person name="Wels M."/>
            <person name="Polka J."/>
            <person name="Chervaux C."/>
            <person name="Brisse S."/>
            <person name="Boekhorst J."/>
            <person name="van Hylckama Vlieg J.E."/>
            <person name="Siezen R.J."/>
        </authorList>
    </citation>
    <scope>NUCLEOTIDE SEQUENCE [LARGE SCALE GENOMIC DNA]</scope>
    <source>
        <strain evidence="4 5">CNCM I-4270</strain>
    </source>
</reference>
<feature type="signal peptide" evidence="2">
    <location>
        <begin position="1"/>
        <end position="21"/>
    </location>
</feature>
<name>A0A8E0IEL6_LACPA</name>
<dbReference type="InterPro" id="IPR003501">
    <property type="entry name" value="PTS_EIIB_2/3"/>
</dbReference>
<gene>
    <name evidence="4" type="ORF">Lpp77_15922</name>
</gene>
<dbReference type="GO" id="GO:0008982">
    <property type="term" value="F:protein-N(PI)-phosphohistidine-sugar phosphotransferase activity"/>
    <property type="evidence" value="ECO:0007669"/>
    <property type="project" value="InterPro"/>
</dbReference>
<evidence type="ECO:0000259" key="3">
    <source>
        <dbReference type="Pfam" id="PF02302"/>
    </source>
</evidence>
<dbReference type="GO" id="GO:0009401">
    <property type="term" value="P:phosphoenolpyruvate-dependent sugar phosphotransferase system"/>
    <property type="evidence" value="ECO:0007669"/>
    <property type="project" value="InterPro"/>
</dbReference>
<dbReference type="Pfam" id="PF02302">
    <property type="entry name" value="PTS_IIB"/>
    <property type="match status" value="1"/>
</dbReference>
<feature type="domain" description="Phosphotransferase system EIIB component type 2/3" evidence="3">
    <location>
        <begin position="7"/>
        <end position="86"/>
    </location>
</feature>
<evidence type="ECO:0000313" key="4">
    <source>
        <dbReference type="EMBL" id="EPC49940.1"/>
    </source>
</evidence>
<dbReference type="Gene3D" id="3.40.50.2300">
    <property type="match status" value="1"/>
</dbReference>
<organism evidence="4 5">
    <name type="scientific">Lacticaseibacillus paracasei subsp. paracasei CNCM I-4270</name>
    <dbReference type="NCBI Taxonomy" id="1256202"/>
    <lineage>
        <taxon>Bacteria</taxon>
        <taxon>Bacillati</taxon>
        <taxon>Bacillota</taxon>
        <taxon>Bacilli</taxon>
        <taxon>Lactobacillales</taxon>
        <taxon>Lactobacillaceae</taxon>
        <taxon>Lacticaseibacillus</taxon>
    </lineage>
</organism>
<dbReference type="Proteomes" id="UP000014249">
    <property type="component" value="Unassembled WGS sequence"/>
</dbReference>
<sequence length="100" mass="10586">MATQKTVIVCCASSMITSTMAAGKVREIASENSLPEPNIIQCKFSEVEGELNTNHVDFIVPTGHLDETVTHGVKTISGTPFVTGVHEDKASSEILAALEA</sequence>
<evidence type="ECO:0000313" key="5">
    <source>
        <dbReference type="Proteomes" id="UP000014249"/>
    </source>
</evidence>